<reference evidence="2 4" key="2">
    <citation type="submission" date="2020-03" db="EMBL/GenBank/DDBJ databases">
        <title>Genomic Encyclopedia of Type Strains, Phase IV (KMG-IV): sequencing the most valuable type-strain genomes for metagenomic binning, comparative biology and taxonomic classification.</title>
        <authorList>
            <person name="Goeker M."/>
        </authorList>
    </citation>
    <scope>NUCLEOTIDE SEQUENCE [LARGE SCALE GENOMIC DNA]</scope>
    <source>
        <strain evidence="2 4">DSM 105722</strain>
    </source>
</reference>
<keyword evidence="1" id="KW-1133">Transmembrane helix</keyword>
<keyword evidence="2" id="KW-0238">DNA-binding</keyword>
<dbReference type="EMBL" id="CP043839">
    <property type="protein sequence ID" value="WOF14742.1"/>
    <property type="molecule type" value="Genomic_DNA"/>
</dbReference>
<reference evidence="3 5" key="1">
    <citation type="submission" date="2019-09" db="EMBL/GenBank/DDBJ databases">
        <title>Butyricimonas paravirosa DSM 105722 (=214-4 = JCM 18677 = CCUG 65563).</title>
        <authorList>
            <person name="Le Roy T."/>
            <person name="Cani P.D."/>
        </authorList>
    </citation>
    <scope>NUCLEOTIDE SEQUENCE [LARGE SCALE GENOMIC DNA]</scope>
    <source>
        <strain evidence="3 5">DSM 105722</strain>
    </source>
</reference>
<evidence type="ECO:0000256" key="1">
    <source>
        <dbReference type="SAM" id="Phobius"/>
    </source>
</evidence>
<evidence type="ECO:0000313" key="5">
    <source>
        <dbReference type="Proteomes" id="UP001302374"/>
    </source>
</evidence>
<dbReference type="GO" id="GO:0003677">
    <property type="term" value="F:DNA binding"/>
    <property type="evidence" value="ECO:0007669"/>
    <property type="project" value="UniProtKB-KW"/>
</dbReference>
<feature type="transmembrane region" description="Helical" evidence="1">
    <location>
        <begin position="210"/>
        <end position="230"/>
    </location>
</feature>
<evidence type="ECO:0000313" key="2">
    <source>
        <dbReference type="EMBL" id="NJC19155.1"/>
    </source>
</evidence>
<dbReference type="AlphaFoldDB" id="A0A7X6BJQ9"/>
<gene>
    <name evidence="3" type="ORF">F1644_21905</name>
    <name evidence="2" type="ORF">GGR15_002785</name>
</gene>
<dbReference type="PANTHER" id="PTHR35807">
    <property type="entry name" value="TRANSCRIPTIONAL REGULATOR REDD-RELATED"/>
    <property type="match status" value="1"/>
</dbReference>
<dbReference type="Proteomes" id="UP000576368">
    <property type="component" value="Unassembled WGS sequence"/>
</dbReference>
<dbReference type="InterPro" id="IPR051677">
    <property type="entry name" value="AfsR-DnrI-RedD_regulator"/>
</dbReference>
<keyword evidence="1" id="KW-0812">Transmembrane</keyword>
<proteinExistence type="predicted"/>
<evidence type="ECO:0000313" key="3">
    <source>
        <dbReference type="EMBL" id="WOF14742.1"/>
    </source>
</evidence>
<organism evidence="2 4">
    <name type="scientific">Butyricimonas paravirosa</name>
    <dbReference type="NCBI Taxonomy" id="1472417"/>
    <lineage>
        <taxon>Bacteria</taxon>
        <taxon>Pseudomonadati</taxon>
        <taxon>Bacteroidota</taxon>
        <taxon>Bacteroidia</taxon>
        <taxon>Bacteroidales</taxon>
        <taxon>Odoribacteraceae</taxon>
        <taxon>Butyricimonas</taxon>
    </lineage>
</organism>
<accession>A0A7X6BJQ9</accession>
<dbReference type="GO" id="GO:0006355">
    <property type="term" value="P:regulation of DNA-templated transcription"/>
    <property type="evidence" value="ECO:0007669"/>
    <property type="project" value="TreeGrafter"/>
</dbReference>
<dbReference type="RefSeq" id="WP_168044392.1">
    <property type="nucleotide sequence ID" value="NZ_BMPA01000009.1"/>
</dbReference>
<dbReference type="PANTHER" id="PTHR35807:SF1">
    <property type="entry name" value="TRANSCRIPTIONAL REGULATOR REDD"/>
    <property type="match status" value="1"/>
</dbReference>
<keyword evidence="5" id="KW-1185">Reference proteome</keyword>
<name>A0A7X6BJQ9_9BACT</name>
<protein>
    <submittedName>
        <fullName evidence="2">DNA-binding SARP family transcriptional activator</fullName>
    </submittedName>
</protein>
<dbReference type="GeneID" id="86894010"/>
<evidence type="ECO:0000313" key="4">
    <source>
        <dbReference type="Proteomes" id="UP000576368"/>
    </source>
</evidence>
<keyword evidence="1" id="KW-0472">Membrane</keyword>
<sequence>MKKSKKYIIITNTYLALYKLCVSVLVILLLVISNQVTLSAQTNNSETEKNDTIPADKNRYIYLKKRLLLDFDILLQPRQQIYFGPILQIKSNENEYYNVFLDYRRGELQQLIVYSKENLRKLPIPQFKTTSGEQEINIKLTLFQQKKEFIIQLGDTLYTINNLGFNPKAGYKFTFTADKEQVLDPSGNPALQISNIRFIETTDKHIPKSIWYWFVFILIIDLLIFSGVHIRKKLLRRKQTASAVQLENELETIPDSLPAYSPRTTNAIYLFGGFHIYDAEGNNITKKFTPLLKELFLLLVTHTPEKGITSERLKEILWFDKTEQSAKNNRAVNIGKLRSILDTLGENEVSNKTGSWELFLNPETIYIDYYDYLTLYSKGKLSSREDILKLLQLTRQGGFLSDTGYEWLDRFKATVSDYIIDTLVSYSTISVNTIMEPDLALQIADSISVFDQLNEHALQLRINAYAALGKHSLAKKSYEKFTKEYLNAYGEKFNKSFTDFR</sequence>
<dbReference type="EMBL" id="JAATLI010000009">
    <property type="protein sequence ID" value="NJC19155.1"/>
    <property type="molecule type" value="Genomic_DNA"/>
</dbReference>
<dbReference type="Proteomes" id="UP001302374">
    <property type="component" value="Chromosome"/>
</dbReference>